<sequence>MKKLLLFLAIITTLSSCSLDNDNTNSYSYQVLPVASYVLPESYKVGETYEITLKYQRPTPCYIFQGIYYDIKDNTRTIAIQTMTDDNQVCTDVLPELSEAKFNFKPTTTGTFIFKFYKGKDAEQKDTFDEVEFQVVE</sequence>
<evidence type="ECO:0000256" key="1">
    <source>
        <dbReference type="SAM" id="SignalP"/>
    </source>
</evidence>
<comment type="caution">
    <text evidence="2">The sequence shown here is derived from an EMBL/GenBank/DDBJ whole genome shotgun (WGS) entry which is preliminary data.</text>
</comment>
<keyword evidence="1" id="KW-0732">Signal</keyword>
<dbReference type="PROSITE" id="PS51257">
    <property type="entry name" value="PROKAR_LIPOPROTEIN"/>
    <property type="match status" value="1"/>
</dbReference>
<evidence type="ECO:0008006" key="4">
    <source>
        <dbReference type="Google" id="ProtNLM"/>
    </source>
</evidence>
<organism evidence="2 3">
    <name type="scientific">Flavobacterium frigidarium</name>
    <dbReference type="NCBI Taxonomy" id="99286"/>
    <lineage>
        <taxon>Bacteria</taxon>
        <taxon>Pseudomonadati</taxon>
        <taxon>Bacteroidota</taxon>
        <taxon>Flavobacteriia</taxon>
        <taxon>Flavobacteriales</taxon>
        <taxon>Flavobacteriaceae</taxon>
        <taxon>Flavobacterium</taxon>
    </lineage>
</organism>
<evidence type="ECO:0000313" key="2">
    <source>
        <dbReference type="EMBL" id="MEZ7514908.1"/>
    </source>
</evidence>
<reference evidence="2 3" key="1">
    <citation type="submission" date="2023-05" db="EMBL/GenBank/DDBJ databases">
        <title>Adaptations of aquatic viruses from atmosphere-close ecosystems of the Central Arctic Ocean.</title>
        <authorList>
            <person name="Rahlff J."/>
            <person name="Holmfeldt K."/>
        </authorList>
    </citation>
    <scope>NUCLEOTIDE SEQUENCE [LARGE SCALE GENOMIC DNA]</scope>
    <source>
        <strain evidence="2 3">Arc14</strain>
    </source>
</reference>
<evidence type="ECO:0000313" key="3">
    <source>
        <dbReference type="Proteomes" id="UP001568894"/>
    </source>
</evidence>
<name>A0ABV4KEM6_9FLAO</name>
<accession>A0ABV4KEM6</accession>
<proteinExistence type="predicted"/>
<keyword evidence="3" id="KW-1185">Reference proteome</keyword>
<dbReference type="RefSeq" id="WP_026707937.1">
    <property type="nucleotide sequence ID" value="NZ_CAXBLC010000002.1"/>
</dbReference>
<feature type="signal peptide" evidence="1">
    <location>
        <begin position="1"/>
        <end position="18"/>
    </location>
</feature>
<protein>
    <recommendedName>
        <fullName evidence="4">Lipoprotein</fullName>
    </recommendedName>
</protein>
<feature type="chain" id="PRO_5047498421" description="Lipoprotein" evidence="1">
    <location>
        <begin position="19"/>
        <end position="137"/>
    </location>
</feature>
<dbReference type="EMBL" id="JASMRN010000004">
    <property type="protein sequence ID" value="MEZ7514908.1"/>
    <property type="molecule type" value="Genomic_DNA"/>
</dbReference>
<gene>
    <name evidence="2" type="ORF">QO192_06380</name>
</gene>
<dbReference type="Proteomes" id="UP001568894">
    <property type="component" value="Unassembled WGS sequence"/>
</dbReference>